<comment type="pathway">
    <text evidence="3 14">Amino-acid biosynthesis; S-adenosyl-L-methionine biosynthesis; S-adenosyl-L-methionine from L-methionine: step 1/1.</text>
</comment>
<keyword evidence="10 14" id="KW-0067">ATP-binding</keyword>
<comment type="catalytic activity">
    <reaction evidence="13 14">
        <text>L-methionine + ATP + H2O = S-adenosyl-L-methionine + phosphate + diphosphate</text>
        <dbReference type="Rhea" id="RHEA:21080"/>
        <dbReference type="ChEBI" id="CHEBI:15377"/>
        <dbReference type="ChEBI" id="CHEBI:30616"/>
        <dbReference type="ChEBI" id="CHEBI:33019"/>
        <dbReference type="ChEBI" id="CHEBI:43474"/>
        <dbReference type="ChEBI" id="CHEBI:57844"/>
        <dbReference type="ChEBI" id="CHEBI:59789"/>
        <dbReference type="EC" id="2.5.1.6"/>
    </reaction>
</comment>
<dbReference type="Proteomes" id="UP000294855">
    <property type="component" value="Unassembled WGS sequence"/>
</dbReference>
<dbReference type="PANTHER" id="PTHR36697:SF1">
    <property type="entry name" value="S-ADENOSYLMETHIONINE SYNTHASE"/>
    <property type="match status" value="1"/>
</dbReference>
<dbReference type="NCBIfam" id="NF003364">
    <property type="entry name" value="PRK04439.1-3"/>
    <property type="match status" value="1"/>
</dbReference>
<evidence type="ECO:0000256" key="9">
    <source>
        <dbReference type="ARBA" id="ARBA00022741"/>
    </source>
</evidence>
<feature type="binding site" evidence="14">
    <location>
        <begin position="137"/>
        <end position="142"/>
    </location>
    <ligand>
        <name>ATP</name>
        <dbReference type="ChEBI" id="CHEBI:30616"/>
    </ligand>
</feature>
<dbReference type="GO" id="GO:0006556">
    <property type="term" value="P:S-adenosylmethionine biosynthetic process"/>
    <property type="evidence" value="ECO:0007669"/>
    <property type="project" value="UniProtKB-UniRule"/>
</dbReference>
<evidence type="ECO:0000313" key="16">
    <source>
        <dbReference type="Proteomes" id="UP000294855"/>
    </source>
</evidence>
<evidence type="ECO:0000256" key="13">
    <source>
        <dbReference type="ARBA" id="ARBA00048344"/>
    </source>
</evidence>
<evidence type="ECO:0000256" key="7">
    <source>
        <dbReference type="ARBA" id="ARBA00022563"/>
    </source>
</evidence>
<dbReference type="GO" id="GO:0004478">
    <property type="term" value="F:methionine adenosyltransferase activity"/>
    <property type="evidence" value="ECO:0007669"/>
    <property type="project" value="UniProtKB-UniRule"/>
</dbReference>
<organism evidence="15 16">
    <name type="scientific">Methanimicrococcus blatticola</name>
    <dbReference type="NCBI Taxonomy" id="91560"/>
    <lineage>
        <taxon>Archaea</taxon>
        <taxon>Methanobacteriati</taxon>
        <taxon>Methanobacteriota</taxon>
        <taxon>Stenosarchaea group</taxon>
        <taxon>Methanomicrobia</taxon>
        <taxon>Methanosarcinales</taxon>
        <taxon>Methanosarcinaceae</taxon>
        <taxon>Methanimicrococcus</taxon>
    </lineage>
</organism>
<dbReference type="InterPro" id="IPR002795">
    <property type="entry name" value="S-AdoMet_synthetase_arc"/>
</dbReference>
<dbReference type="InterPro" id="IPR042544">
    <property type="entry name" value="AdoMet_synthase_3"/>
</dbReference>
<dbReference type="OrthoDB" id="204488at2157"/>
<dbReference type="HAMAP" id="MF_00136">
    <property type="entry name" value="S_AdoMet_synth2"/>
    <property type="match status" value="1"/>
</dbReference>
<proteinExistence type="inferred from homology"/>
<evidence type="ECO:0000256" key="2">
    <source>
        <dbReference type="ARBA" id="ARBA00003775"/>
    </source>
</evidence>
<evidence type="ECO:0000313" key="15">
    <source>
        <dbReference type="EMBL" id="TDQ67943.1"/>
    </source>
</evidence>
<gene>
    <name evidence="14" type="primary">mat</name>
    <name evidence="15" type="ORF">C7391_1497</name>
</gene>
<name>A0A484F3P7_9EURY</name>
<keyword evidence="16" id="KW-1185">Reference proteome</keyword>
<dbReference type="GO" id="GO:0005524">
    <property type="term" value="F:ATP binding"/>
    <property type="evidence" value="ECO:0007669"/>
    <property type="project" value="UniProtKB-UniRule"/>
</dbReference>
<dbReference type="UniPathway" id="UPA00315">
    <property type="reaction ID" value="UER00080"/>
</dbReference>
<comment type="similarity">
    <text evidence="4 14">Belongs to the AdoMet synthase 2 family.</text>
</comment>
<keyword evidence="8 14" id="KW-0808">Transferase</keyword>
<dbReference type="EMBL" id="SNYS01000010">
    <property type="protein sequence ID" value="TDQ67943.1"/>
    <property type="molecule type" value="Genomic_DNA"/>
</dbReference>
<keyword evidence="7 14" id="KW-0554">One-carbon metabolism</keyword>
<evidence type="ECO:0000256" key="1">
    <source>
        <dbReference type="ARBA" id="ARBA00001946"/>
    </source>
</evidence>
<protein>
    <recommendedName>
        <fullName evidence="6 14">S-adenosylmethionine synthase</fullName>
        <shortName evidence="14">AdoMet synthase</shortName>
        <ecNumber evidence="5 14">2.5.1.6</ecNumber>
    </recommendedName>
    <alternativeName>
        <fullName evidence="12 14">Methionine adenosyltransferase</fullName>
    </alternativeName>
</protein>
<evidence type="ECO:0000256" key="14">
    <source>
        <dbReference type="HAMAP-Rule" id="MF_00136"/>
    </source>
</evidence>
<evidence type="ECO:0000256" key="8">
    <source>
        <dbReference type="ARBA" id="ARBA00022679"/>
    </source>
</evidence>
<evidence type="ECO:0000256" key="3">
    <source>
        <dbReference type="ARBA" id="ARBA00005224"/>
    </source>
</evidence>
<dbReference type="GO" id="GO:0006730">
    <property type="term" value="P:one-carbon metabolic process"/>
    <property type="evidence" value="ECO:0007669"/>
    <property type="project" value="UniProtKB-KW"/>
</dbReference>
<comment type="cofactor">
    <cofactor evidence="1 14">
        <name>Mg(2+)</name>
        <dbReference type="ChEBI" id="CHEBI:18420"/>
    </cofactor>
</comment>
<keyword evidence="11 14" id="KW-0460">Magnesium</keyword>
<reference evidence="15 16" key="1">
    <citation type="submission" date="2019-03" db="EMBL/GenBank/DDBJ databases">
        <title>Genomic Encyclopedia of Type Strains, Phase IV (KMG-IV): sequencing the most valuable type-strain genomes for metagenomic binning, comparative biology and taxonomic classification.</title>
        <authorList>
            <person name="Goeker M."/>
        </authorList>
    </citation>
    <scope>NUCLEOTIDE SEQUENCE [LARGE SCALE GENOMIC DNA]</scope>
    <source>
        <strain evidence="15 16">DSM 13328</strain>
    </source>
</reference>
<accession>A0A484F3P7</accession>
<evidence type="ECO:0000256" key="5">
    <source>
        <dbReference type="ARBA" id="ARBA00012828"/>
    </source>
</evidence>
<sequence length="402" mass="44163">MSQRNICVEQYLETPIEKQQIELVERKGIGHPDSIADGLAEAVSRAFCKEYIDKCGVILHHNTDETQIAAGHSIPKFGGGQVVHPIYILLVGRATKSFGDVDIATDTLGLKTARNYLKNTIPNLDLDSDVILDCKFGRGSSDLSDVFGREGYVPMANDTSFGVGHAPFSELETIVYNTERSLIEDLKKKKGLKAIGEDIKVMGLRSGEDISLTICCGMVDKYVDDIGAYLSYKEQLEDYVKDLVTKHTTRNVNVFINTADQIEKESVFLTVTGTSAEMGDDGSVGRGNRCNGLITPNRPMSMEATSGKNPINHIGKIYNLMSTQIARQIATELDGIDDVYVKLLSQIGHPIDKPLVASVQISVKDGVKFDSMRKEAEGITDEWLSNTKKITEMVSKGELDTF</sequence>
<keyword evidence="9 14" id="KW-0547">Nucleotide-binding</keyword>
<comment type="caution">
    <text evidence="15">The sequence shown here is derived from an EMBL/GenBank/DDBJ whole genome shotgun (WGS) entry which is preliminary data.</text>
</comment>
<dbReference type="Gene3D" id="3.30.300.280">
    <property type="entry name" value="S-adenosylmethionine synthetase, C-terminal domain"/>
    <property type="match status" value="1"/>
</dbReference>
<dbReference type="Pfam" id="PF01941">
    <property type="entry name" value="AdoMet_Synthase"/>
    <property type="match status" value="1"/>
</dbReference>
<comment type="function">
    <text evidence="2 14">Catalyzes the formation of S-adenosylmethionine from methionine and ATP.</text>
</comment>
<evidence type="ECO:0000256" key="11">
    <source>
        <dbReference type="ARBA" id="ARBA00022842"/>
    </source>
</evidence>
<dbReference type="Gene3D" id="3.30.300.10">
    <property type="match status" value="1"/>
</dbReference>
<dbReference type="InterPro" id="IPR027790">
    <property type="entry name" value="AdoMet_synthase_2_family"/>
</dbReference>
<dbReference type="PANTHER" id="PTHR36697">
    <property type="entry name" value="S-ADENOSYLMETHIONINE SYNTHASE"/>
    <property type="match status" value="1"/>
</dbReference>
<dbReference type="AlphaFoldDB" id="A0A484F3P7"/>
<dbReference type="EC" id="2.5.1.6" evidence="5 14"/>
<evidence type="ECO:0000256" key="6">
    <source>
        <dbReference type="ARBA" id="ARBA00020319"/>
    </source>
</evidence>
<evidence type="ECO:0000256" key="4">
    <source>
        <dbReference type="ARBA" id="ARBA00009691"/>
    </source>
</evidence>
<dbReference type="GO" id="GO:0000287">
    <property type="term" value="F:magnesium ion binding"/>
    <property type="evidence" value="ECO:0007669"/>
    <property type="project" value="UniProtKB-UniRule"/>
</dbReference>
<evidence type="ECO:0000256" key="12">
    <source>
        <dbReference type="ARBA" id="ARBA00032151"/>
    </source>
</evidence>
<dbReference type="NCBIfam" id="NF003366">
    <property type="entry name" value="PRK04439.1-5"/>
    <property type="match status" value="1"/>
</dbReference>
<evidence type="ECO:0000256" key="10">
    <source>
        <dbReference type="ARBA" id="ARBA00022840"/>
    </source>
</evidence>
<dbReference type="RefSeq" id="WP_133517937.1">
    <property type="nucleotide sequence ID" value="NZ_JAHDUW010000001.1"/>
</dbReference>